<evidence type="ECO:0000313" key="1">
    <source>
        <dbReference type="EMBL" id="CAB4286297.1"/>
    </source>
</evidence>
<reference evidence="1 2" key="1">
    <citation type="submission" date="2020-05" db="EMBL/GenBank/DDBJ databases">
        <authorList>
            <person name="Campoy J."/>
            <person name="Schneeberger K."/>
            <person name="Spophaly S."/>
        </authorList>
    </citation>
    <scope>NUCLEOTIDE SEQUENCE [LARGE SCALE GENOMIC DNA]</scope>
    <source>
        <strain evidence="1">PruArmRojPasFocal</strain>
    </source>
</reference>
<name>A0A6J5VF80_PRUAR</name>
<evidence type="ECO:0000313" key="2">
    <source>
        <dbReference type="Proteomes" id="UP000507222"/>
    </source>
</evidence>
<proteinExistence type="predicted"/>
<sequence length="114" mass="12548">MRLRRSASRPGWPWVCVNLQNLDSGTSPLRLGEKSCQTAAVGPWHIPCCDSGLSVPLGPLFWTCRTVRGELERRSHRSYHVPFGNWLLGCGCLRMGGAERQIGFVFETTGSAGC</sequence>
<dbReference type="AlphaFoldDB" id="A0A6J5VF80"/>
<accession>A0A6J5VF80</accession>
<organism evidence="1 2">
    <name type="scientific">Prunus armeniaca</name>
    <name type="common">Apricot</name>
    <name type="synonym">Armeniaca vulgaris</name>
    <dbReference type="NCBI Taxonomy" id="36596"/>
    <lineage>
        <taxon>Eukaryota</taxon>
        <taxon>Viridiplantae</taxon>
        <taxon>Streptophyta</taxon>
        <taxon>Embryophyta</taxon>
        <taxon>Tracheophyta</taxon>
        <taxon>Spermatophyta</taxon>
        <taxon>Magnoliopsida</taxon>
        <taxon>eudicotyledons</taxon>
        <taxon>Gunneridae</taxon>
        <taxon>Pentapetalae</taxon>
        <taxon>rosids</taxon>
        <taxon>fabids</taxon>
        <taxon>Rosales</taxon>
        <taxon>Rosaceae</taxon>
        <taxon>Amygdaloideae</taxon>
        <taxon>Amygdaleae</taxon>
        <taxon>Prunus</taxon>
    </lineage>
</organism>
<protein>
    <submittedName>
        <fullName evidence="1">Uncharacterized protein</fullName>
    </submittedName>
</protein>
<dbReference type="EMBL" id="CAEKDK010000007">
    <property type="protein sequence ID" value="CAB4286297.1"/>
    <property type="molecule type" value="Genomic_DNA"/>
</dbReference>
<dbReference type="Proteomes" id="UP000507222">
    <property type="component" value="Unassembled WGS sequence"/>
</dbReference>
<gene>
    <name evidence="1" type="ORF">CURHAP_LOCUS43341</name>
</gene>